<dbReference type="PANTHER" id="PTHR22916">
    <property type="entry name" value="GLYCOSYLTRANSFERASE"/>
    <property type="match status" value="1"/>
</dbReference>
<protein>
    <recommendedName>
        <fullName evidence="1">Glycosyltransferase 2-like domain-containing protein</fullName>
    </recommendedName>
</protein>
<dbReference type="GO" id="GO:0016758">
    <property type="term" value="F:hexosyltransferase activity"/>
    <property type="evidence" value="ECO:0007669"/>
    <property type="project" value="UniProtKB-ARBA"/>
</dbReference>
<evidence type="ECO:0000313" key="2">
    <source>
        <dbReference type="EMBL" id="EHO72487.1"/>
    </source>
</evidence>
<name>H1HL23_9BACT</name>
<dbReference type="PANTHER" id="PTHR22916:SF3">
    <property type="entry name" value="UDP-GLCNAC:BETAGAL BETA-1,3-N-ACETYLGLUCOSAMINYLTRANSFERASE-LIKE PROTEIN 1"/>
    <property type="match status" value="1"/>
</dbReference>
<dbReference type="AlphaFoldDB" id="H1HL23"/>
<dbReference type="OrthoDB" id="9788101at2"/>
<dbReference type="SUPFAM" id="SSF53448">
    <property type="entry name" value="Nucleotide-diphospho-sugar transferases"/>
    <property type="match status" value="1"/>
</dbReference>
<proteinExistence type="predicted"/>
<dbReference type="PATRIC" id="fig|999422.3.peg.891"/>
<sequence>MITFSIITCTYQAAEVLQRTLDSVLNQSYPHVEHIILDGASQDATIAMVNRYITENDSRTDCFHRVVFSSEPDKGLYDAMNKGINKATGDYLVFINAGDVLPSDTLDHIAACVGEGETLPGVLYGDTDIVDNDGRFVRHRRLCPPQNLTWKSFRHGMVVCHQAFYCRTDIAKRNPYNLHFRFSADVDWCIRVMKDAAQHGLSLRPVNAVIVDYLDGGMSVKHHRASLKERFRVMQRHYGLLTTLAFHAWFAMRSVLRK</sequence>
<accession>H1HL23</accession>
<evidence type="ECO:0000313" key="3">
    <source>
        <dbReference type="Proteomes" id="UP000003167"/>
    </source>
</evidence>
<dbReference type="Gene3D" id="3.90.550.10">
    <property type="entry name" value="Spore Coat Polysaccharide Biosynthesis Protein SpsA, Chain A"/>
    <property type="match status" value="1"/>
</dbReference>
<dbReference type="CDD" id="cd06433">
    <property type="entry name" value="GT_2_WfgS_like"/>
    <property type="match status" value="1"/>
</dbReference>
<organism evidence="2 3">
    <name type="scientific">Segatella maculosa OT 289</name>
    <dbReference type="NCBI Taxonomy" id="999422"/>
    <lineage>
        <taxon>Bacteria</taxon>
        <taxon>Pseudomonadati</taxon>
        <taxon>Bacteroidota</taxon>
        <taxon>Bacteroidia</taxon>
        <taxon>Bacteroidales</taxon>
        <taxon>Prevotellaceae</taxon>
        <taxon>Segatella</taxon>
    </lineage>
</organism>
<dbReference type="HOGENOM" id="CLU_025996_21_1_10"/>
<keyword evidence="3" id="KW-1185">Reference proteome</keyword>
<dbReference type="Pfam" id="PF00535">
    <property type="entry name" value="Glycos_transf_2"/>
    <property type="match status" value="1"/>
</dbReference>
<dbReference type="RefSeq" id="WP_008564658.1">
    <property type="nucleotide sequence ID" value="NZ_JH594502.1"/>
</dbReference>
<dbReference type="InterPro" id="IPR001173">
    <property type="entry name" value="Glyco_trans_2-like"/>
</dbReference>
<dbReference type="EMBL" id="AGEK01000017">
    <property type="protein sequence ID" value="EHO72487.1"/>
    <property type="molecule type" value="Genomic_DNA"/>
</dbReference>
<reference evidence="2 3" key="1">
    <citation type="submission" date="2011-12" db="EMBL/GenBank/DDBJ databases">
        <title>The Genome Sequence of Prevotella maculosa OT 289.</title>
        <authorList>
            <consortium name="The Broad Institute Genome Sequencing Platform"/>
            <person name="Earl A."/>
            <person name="Ward D."/>
            <person name="Feldgarden M."/>
            <person name="Gevers D."/>
            <person name="Izard J."/>
            <person name="Blanton J.M."/>
            <person name="Mathney J."/>
            <person name="Tanner A.C."/>
            <person name="Dewhirst F.E."/>
            <person name="Young S.K."/>
            <person name="Zeng Q."/>
            <person name="Gargeya S."/>
            <person name="Fitzgerald M."/>
            <person name="Haas B."/>
            <person name="Abouelleil A."/>
            <person name="Alvarado L."/>
            <person name="Arachchi H.M."/>
            <person name="Berlin A."/>
            <person name="Chapman S.B."/>
            <person name="Gearin G."/>
            <person name="Goldberg J."/>
            <person name="Griggs A."/>
            <person name="Gujja S."/>
            <person name="Hansen M."/>
            <person name="Heiman D."/>
            <person name="Howarth C."/>
            <person name="Larimer J."/>
            <person name="Lui A."/>
            <person name="MacDonald P.J.P."/>
            <person name="McCowen C."/>
            <person name="Montmayeur A."/>
            <person name="Murphy C."/>
            <person name="Neiman D."/>
            <person name="Pearson M."/>
            <person name="Priest M."/>
            <person name="Roberts A."/>
            <person name="Saif S."/>
            <person name="Shea T."/>
            <person name="Sisk P."/>
            <person name="Stolte C."/>
            <person name="Sykes S."/>
            <person name="Wortman J."/>
            <person name="Nusbaum C."/>
            <person name="Birren B."/>
        </authorList>
    </citation>
    <scope>NUCLEOTIDE SEQUENCE [LARGE SCALE GENOMIC DNA]</scope>
    <source>
        <strain evidence="2 3">OT 289</strain>
    </source>
</reference>
<comment type="caution">
    <text evidence="2">The sequence shown here is derived from an EMBL/GenBank/DDBJ whole genome shotgun (WGS) entry which is preliminary data.</text>
</comment>
<evidence type="ECO:0000259" key="1">
    <source>
        <dbReference type="Pfam" id="PF00535"/>
    </source>
</evidence>
<dbReference type="InterPro" id="IPR029044">
    <property type="entry name" value="Nucleotide-diphossugar_trans"/>
</dbReference>
<dbReference type="Proteomes" id="UP000003167">
    <property type="component" value="Unassembled WGS sequence"/>
</dbReference>
<dbReference type="STRING" id="999422.HMPREF9944_00867"/>
<gene>
    <name evidence="2" type="ORF">HMPREF9944_00867</name>
</gene>
<feature type="domain" description="Glycosyltransferase 2-like" evidence="1">
    <location>
        <begin position="5"/>
        <end position="117"/>
    </location>
</feature>